<evidence type="ECO:0000313" key="2">
    <source>
        <dbReference type="Proteomes" id="UP000694892"/>
    </source>
</evidence>
<sequence length="155" mass="16121">MSRSLSMIPTPPSARLGSFPSRTRHLFSRLLHCAPPPRLAAGEMSRAAGSDRVDSAICPCAQLQAAGCVGEGERSLRCFCCPSTCSVSLVLETIPVAPGATIPAQGPLNEQQSHMLLTPYVSLSLLSLSRMGQVGGRRRIPGAVAAAIVSLPGAE</sequence>
<evidence type="ECO:0000313" key="1">
    <source>
        <dbReference type="EMBL" id="OCT76779.1"/>
    </source>
</evidence>
<accession>A0A974CNS2</accession>
<organism evidence="1 2">
    <name type="scientific">Xenopus laevis</name>
    <name type="common">African clawed frog</name>
    <dbReference type="NCBI Taxonomy" id="8355"/>
    <lineage>
        <taxon>Eukaryota</taxon>
        <taxon>Metazoa</taxon>
        <taxon>Chordata</taxon>
        <taxon>Craniata</taxon>
        <taxon>Vertebrata</taxon>
        <taxon>Euteleostomi</taxon>
        <taxon>Amphibia</taxon>
        <taxon>Batrachia</taxon>
        <taxon>Anura</taxon>
        <taxon>Pipoidea</taxon>
        <taxon>Pipidae</taxon>
        <taxon>Xenopodinae</taxon>
        <taxon>Xenopus</taxon>
        <taxon>Xenopus</taxon>
    </lineage>
</organism>
<gene>
    <name evidence="1" type="ORF">XELAEV_18031982mg</name>
</gene>
<name>A0A974CNS2_XENLA</name>
<dbReference type="Proteomes" id="UP000694892">
    <property type="component" value="Chromosome 6L"/>
</dbReference>
<proteinExistence type="predicted"/>
<protein>
    <submittedName>
        <fullName evidence="1">Uncharacterized protein</fullName>
    </submittedName>
</protein>
<reference evidence="2" key="1">
    <citation type="journal article" date="2016" name="Nature">
        <title>Genome evolution in the allotetraploid frog Xenopus laevis.</title>
        <authorList>
            <person name="Session A.M."/>
            <person name="Uno Y."/>
            <person name="Kwon T."/>
            <person name="Chapman J.A."/>
            <person name="Toyoda A."/>
            <person name="Takahashi S."/>
            <person name="Fukui A."/>
            <person name="Hikosaka A."/>
            <person name="Suzuki A."/>
            <person name="Kondo M."/>
            <person name="van Heeringen S.J."/>
            <person name="Quigley I."/>
            <person name="Heinz S."/>
            <person name="Ogino H."/>
            <person name="Ochi H."/>
            <person name="Hellsten U."/>
            <person name="Lyons J.B."/>
            <person name="Simakov O."/>
            <person name="Putnam N."/>
            <person name="Stites J."/>
            <person name="Kuroki Y."/>
            <person name="Tanaka T."/>
            <person name="Michiue T."/>
            <person name="Watanabe M."/>
            <person name="Bogdanovic O."/>
            <person name="Lister R."/>
            <person name="Georgiou G."/>
            <person name="Paranjpe S.S."/>
            <person name="van Kruijsbergen I."/>
            <person name="Shu S."/>
            <person name="Carlson J."/>
            <person name="Kinoshita T."/>
            <person name="Ohta Y."/>
            <person name="Mawaribuchi S."/>
            <person name="Jenkins J."/>
            <person name="Grimwood J."/>
            <person name="Schmutz J."/>
            <person name="Mitros T."/>
            <person name="Mozaffari S.V."/>
            <person name="Suzuki Y."/>
            <person name="Haramoto Y."/>
            <person name="Yamamoto T.S."/>
            <person name="Takagi C."/>
            <person name="Heald R."/>
            <person name="Miller K."/>
            <person name="Haudenschild C."/>
            <person name="Kitzman J."/>
            <person name="Nakayama T."/>
            <person name="Izutsu Y."/>
            <person name="Robert J."/>
            <person name="Fortriede J."/>
            <person name="Burns K."/>
            <person name="Lotay V."/>
            <person name="Karimi K."/>
            <person name="Yasuoka Y."/>
            <person name="Dichmann D.S."/>
            <person name="Flajnik M.F."/>
            <person name="Houston D.W."/>
            <person name="Shendure J."/>
            <person name="DuPasquier L."/>
            <person name="Vize P.D."/>
            <person name="Zorn A.M."/>
            <person name="Ito M."/>
            <person name="Marcotte E.M."/>
            <person name="Wallingford J.B."/>
            <person name="Ito Y."/>
            <person name="Asashima M."/>
            <person name="Ueno N."/>
            <person name="Matsuda Y."/>
            <person name="Veenstra G.J."/>
            <person name="Fujiyama A."/>
            <person name="Harland R.M."/>
            <person name="Taira M."/>
            <person name="Rokhsar D.S."/>
        </authorList>
    </citation>
    <scope>NUCLEOTIDE SEQUENCE [LARGE SCALE GENOMIC DNA]</scope>
    <source>
        <strain evidence="2">J</strain>
    </source>
</reference>
<dbReference type="EMBL" id="CM004476">
    <property type="protein sequence ID" value="OCT76779.1"/>
    <property type="molecule type" value="Genomic_DNA"/>
</dbReference>
<dbReference type="AlphaFoldDB" id="A0A974CNS2"/>